<dbReference type="OMA" id="RQTIDIM"/>
<dbReference type="OrthoDB" id="2305498at2759"/>
<feature type="domain" description="ApaG" evidence="1">
    <location>
        <begin position="330"/>
        <end position="482"/>
    </location>
</feature>
<keyword evidence="4" id="KW-1185">Reference proteome</keyword>
<reference evidence="2" key="1">
    <citation type="submission" date="2021-02" db="EMBL/GenBank/DDBJ databases">
        <authorList>
            <person name="Dougan E. K."/>
            <person name="Rhodes N."/>
            <person name="Thang M."/>
            <person name="Chan C."/>
        </authorList>
    </citation>
    <scope>NUCLEOTIDE SEQUENCE</scope>
</reference>
<evidence type="ECO:0000259" key="1">
    <source>
        <dbReference type="PROSITE" id="PS51087"/>
    </source>
</evidence>
<dbReference type="InterPro" id="IPR007474">
    <property type="entry name" value="ApaG_domain"/>
</dbReference>
<name>A0A813I0P8_POLGL</name>
<dbReference type="SUPFAM" id="SSF110069">
    <property type="entry name" value="ApaG-like"/>
    <property type="match status" value="1"/>
</dbReference>
<dbReference type="EMBL" id="CAJNNV010033320">
    <property type="protein sequence ID" value="CAE8643277.1"/>
    <property type="molecule type" value="Genomic_DNA"/>
</dbReference>
<sequence length="482" mass="52978">MAPVELLALDEDQILQICFFLTPGDAVRAQRSSKAGSLAQAAASQRLWAAHASRVFGLCGETSCCGPCGEHGEHPGQAEDWQSAFSLWEAAAREVGLPAAEVTVAQGLLPGARWIAVWRQMRRWLGKHFPEVDRTLRPPVDPSVVAELEEMGFGPVAPAVVGCWLVFDGQDAAVDSLADELEMPLRSEDADWSHGLFGGYAAYDHEVSTILLPLKAALRLTLLLQDRIPALKTSHPTKLAFACSFNFSKILLVDVTDGSVFAWTRRPTPLIEPACPASDAESADGLLRWVEEYARRLYSDIYKPISLRSELAPVNRGICLFPMSGPDLSVCVTRGVEVAACCVYMPEHPQGWTYSITFRLVASPEERGFKTCQLQARHWEISEGDAEPEHVRGEGVIGFFPILTDGGWILNKESDPHQQYAGPHRLMQEAFRYQSCSGRRAGMRGTFGGSLTFVPGTIRSPTGSPFEVRMEPFGLFIPEFVF</sequence>
<accession>A0A813I0P8</accession>
<proteinExistence type="predicted"/>
<evidence type="ECO:0000313" key="4">
    <source>
        <dbReference type="Proteomes" id="UP000654075"/>
    </source>
</evidence>
<dbReference type="EMBL" id="CAJNNW010009650">
    <property type="protein sequence ID" value="CAE8651131.1"/>
    <property type="molecule type" value="Genomic_DNA"/>
</dbReference>
<gene>
    <name evidence="2" type="ORF">PGLA1383_LOCUS57631</name>
    <name evidence="3" type="ORF">PGLA2088_LOCUS8861</name>
</gene>
<dbReference type="PROSITE" id="PS51087">
    <property type="entry name" value="APAG"/>
    <property type="match status" value="1"/>
</dbReference>
<comment type="caution">
    <text evidence="2">The sequence shown here is derived from an EMBL/GenBank/DDBJ whole genome shotgun (WGS) entry which is preliminary data.</text>
</comment>
<dbReference type="InterPro" id="IPR036767">
    <property type="entry name" value="ApaG_sf"/>
</dbReference>
<dbReference type="PANTHER" id="PTHR47463">
    <property type="entry name" value="F-BOX PROTEIN SKIP16"/>
    <property type="match status" value="1"/>
</dbReference>
<dbReference type="AlphaFoldDB" id="A0A813I0P8"/>
<protein>
    <recommendedName>
        <fullName evidence="1">ApaG domain-containing protein</fullName>
    </recommendedName>
</protein>
<dbReference type="Proteomes" id="UP000626109">
    <property type="component" value="Unassembled WGS sequence"/>
</dbReference>
<dbReference type="Pfam" id="PF04379">
    <property type="entry name" value="DUF525"/>
    <property type="match status" value="1"/>
</dbReference>
<organism evidence="2 4">
    <name type="scientific">Polarella glacialis</name>
    <name type="common">Dinoflagellate</name>
    <dbReference type="NCBI Taxonomy" id="89957"/>
    <lineage>
        <taxon>Eukaryota</taxon>
        <taxon>Sar</taxon>
        <taxon>Alveolata</taxon>
        <taxon>Dinophyceae</taxon>
        <taxon>Suessiales</taxon>
        <taxon>Suessiaceae</taxon>
        <taxon>Polarella</taxon>
    </lineage>
</organism>
<evidence type="ECO:0000313" key="2">
    <source>
        <dbReference type="EMBL" id="CAE8643277.1"/>
    </source>
</evidence>
<dbReference type="PANTHER" id="PTHR47463:SF2">
    <property type="entry name" value="F-BOX PROTEIN SKIP16"/>
    <property type="match status" value="1"/>
</dbReference>
<evidence type="ECO:0000313" key="3">
    <source>
        <dbReference type="EMBL" id="CAE8651131.1"/>
    </source>
</evidence>
<dbReference type="Proteomes" id="UP000654075">
    <property type="component" value="Unassembled WGS sequence"/>
</dbReference>
<dbReference type="Gene3D" id="2.60.40.1470">
    <property type="entry name" value="ApaG domain"/>
    <property type="match status" value="1"/>
</dbReference>